<dbReference type="Proteomes" id="UP001595840">
    <property type="component" value="Unassembled WGS sequence"/>
</dbReference>
<name>A0ABV8V939_9GAMM</name>
<keyword evidence="1" id="KW-0223">Dioxygenase</keyword>
<dbReference type="InterPro" id="IPR008775">
    <property type="entry name" value="Phytyl_CoA_dOase-like"/>
</dbReference>
<dbReference type="InterPro" id="IPR051961">
    <property type="entry name" value="Fungal_Metabolite_Diox"/>
</dbReference>
<dbReference type="RefSeq" id="WP_290260781.1">
    <property type="nucleotide sequence ID" value="NZ_JAUFQG010000004.1"/>
</dbReference>
<protein>
    <submittedName>
        <fullName evidence="1">Phytanoyl-CoA dioxygenase family protein</fullName>
    </submittedName>
</protein>
<evidence type="ECO:0000313" key="2">
    <source>
        <dbReference type="Proteomes" id="UP001595840"/>
    </source>
</evidence>
<reference evidence="2" key="1">
    <citation type="journal article" date="2019" name="Int. J. Syst. Evol. Microbiol.">
        <title>The Global Catalogue of Microorganisms (GCM) 10K type strain sequencing project: providing services to taxonomists for standard genome sequencing and annotation.</title>
        <authorList>
            <consortium name="The Broad Institute Genomics Platform"/>
            <consortium name="The Broad Institute Genome Sequencing Center for Infectious Disease"/>
            <person name="Wu L."/>
            <person name="Ma J."/>
        </authorList>
    </citation>
    <scope>NUCLEOTIDE SEQUENCE [LARGE SCALE GENOMIC DNA]</scope>
    <source>
        <strain evidence="2">CECT 8570</strain>
    </source>
</reference>
<accession>A0ABV8V939</accession>
<sequence>MDGFVGDDVGTGSALECGQSSIRFTDSERDSHELPAEKIAQGVALFKAHGYLKVENVFDPVTMEAWQRHYRVRYRDQLVGTSQEDKRPLYTVDIEGPFNSVKLYANPKVFPIVKAILGDNCILGALSTVISFPGAPDQFVHRDSQAIFTEDYSVDVTIPAYAMTMLVPLVDCTLETGCTKVRPGTHLLTKHQELSGGEWVDPEVSVGSILLTDSRVIHRGGANKSNRVRPIVYLTYHRKWYRDFWGYEHRPPVNVSAREFENIPQQYRPLVAWTIDPYKKYRFQASVKKMLPAPLLKFIKRISS</sequence>
<dbReference type="PANTHER" id="PTHR37563">
    <property type="entry name" value="PHYTANOYL-COA DIOXYGENASE FAMILY PROTEIN (AFU_ORTHOLOGUE AFUA_2G03330)"/>
    <property type="match status" value="1"/>
</dbReference>
<keyword evidence="1" id="KW-0560">Oxidoreductase</keyword>
<dbReference type="Gene3D" id="2.60.120.620">
    <property type="entry name" value="q2cbj1_9rhob like domain"/>
    <property type="match status" value="1"/>
</dbReference>
<dbReference type="Pfam" id="PF05721">
    <property type="entry name" value="PhyH"/>
    <property type="match status" value="1"/>
</dbReference>
<dbReference type="GO" id="GO:0051213">
    <property type="term" value="F:dioxygenase activity"/>
    <property type="evidence" value="ECO:0007669"/>
    <property type="project" value="UniProtKB-KW"/>
</dbReference>
<gene>
    <name evidence="1" type="ORF">ACFOX3_19125</name>
</gene>
<proteinExistence type="predicted"/>
<evidence type="ECO:0000313" key="1">
    <source>
        <dbReference type="EMBL" id="MFC4364429.1"/>
    </source>
</evidence>
<organism evidence="1 2">
    <name type="scientific">Simiduia curdlanivorans</name>
    <dbReference type="NCBI Taxonomy" id="1492769"/>
    <lineage>
        <taxon>Bacteria</taxon>
        <taxon>Pseudomonadati</taxon>
        <taxon>Pseudomonadota</taxon>
        <taxon>Gammaproteobacteria</taxon>
        <taxon>Cellvibrionales</taxon>
        <taxon>Cellvibrionaceae</taxon>
        <taxon>Simiduia</taxon>
    </lineage>
</organism>
<comment type="caution">
    <text evidence="1">The sequence shown here is derived from an EMBL/GenBank/DDBJ whole genome shotgun (WGS) entry which is preliminary data.</text>
</comment>
<dbReference type="SUPFAM" id="SSF51197">
    <property type="entry name" value="Clavaminate synthase-like"/>
    <property type="match status" value="1"/>
</dbReference>
<dbReference type="EMBL" id="JBHSCX010000025">
    <property type="protein sequence ID" value="MFC4364429.1"/>
    <property type="molecule type" value="Genomic_DNA"/>
</dbReference>
<dbReference type="PANTHER" id="PTHR37563:SF2">
    <property type="entry name" value="PHYTANOYL-COA DIOXYGENASE FAMILY PROTEIN (AFU_ORTHOLOGUE AFUA_2G03330)"/>
    <property type="match status" value="1"/>
</dbReference>
<keyword evidence="2" id="KW-1185">Reference proteome</keyword>